<dbReference type="EMBL" id="CAJPWZ010002557">
    <property type="protein sequence ID" value="CAG2240399.1"/>
    <property type="molecule type" value="Genomic_DNA"/>
</dbReference>
<evidence type="ECO:0000313" key="3">
    <source>
        <dbReference type="EMBL" id="CAG2240399.1"/>
    </source>
</evidence>
<feature type="compositionally biased region" description="Polar residues" evidence="1">
    <location>
        <begin position="48"/>
        <end position="60"/>
    </location>
</feature>
<name>A0A8S3UGS5_MYTED</name>
<sequence length="368" mass="40581">MTATSVLPPATMAAASDLPSATMKATTVLPPATKTAMSDLPFAKLPPHNQTETPKGTQVNPAKKGLLAGIGIGVVVIVCLLIVAICCFIIWRRKLHRKQNKERLNTYRNAEDMSISSNQNVQIQGNLVSYTELTVYNHNHAYDELQIETKNTLNGKAELLDNSEGLSNDNYTVLVVPEDRNEGINSTLMAYTTGFMDNISDNKALNQTNNTIGAYSILDPRETGFIIPTSEQKIKADNYAVLDPAETGFDRHKARNDKPTQSVKHENSDKTIYEHAINNQKTCDDRENQTGGTHSITMKNVIVSIENKATQKKTDIDVGAYAILDPDATGFDRTKPEPEVNDDSYTVLDPDETGFNRRNTETTCFLSL</sequence>
<gene>
    <name evidence="3" type="ORF">MEDL_52718</name>
</gene>
<keyword evidence="2" id="KW-0472">Membrane</keyword>
<reference evidence="3" key="1">
    <citation type="submission" date="2021-03" db="EMBL/GenBank/DDBJ databases">
        <authorList>
            <person name="Bekaert M."/>
        </authorList>
    </citation>
    <scope>NUCLEOTIDE SEQUENCE</scope>
</reference>
<keyword evidence="2" id="KW-1133">Transmembrane helix</keyword>
<evidence type="ECO:0000256" key="2">
    <source>
        <dbReference type="SAM" id="Phobius"/>
    </source>
</evidence>
<feature type="region of interest" description="Disordered" evidence="1">
    <location>
        <begin position="39"/>
        <end position="60"/>
    </location>
</feature>
<organism evidence="3 4">
    <name type="scientific">Mytilus edulis</name>
    <name type="common">Blue mussel</name>
    <dbReference type="NCBI Taxonomy" id="6550"/>
    <lineage>
        <taxon>Eukaryota</taxon>
        <taxon>Metazoa</taxon>
        <taxon>Spiralia</taxon>
        <taxon>Lophotrochozoa</taxon>
        <taxon>Mollusca</taxon>
        <taxon>Bivalvia</taxon>
        <taxon>Autobranchia</taxon>
        <taxon>Pteriomorphia</taxon>
        <taxon>Mytilida</taxon>
        <taxon>Mytiloidea</taxon>
        <taxon>Mytilidae</taxon>
        <taxon>Mytilinae</taxon>
        <taxon>Mytilus</taxon>
    </lineage>
</organism>
<dbReference type="Proteomes" id="UP000683360">
    <property type="component" value="Unassembled WGS sequence"/>
</dbReference>
<evidence type="ECO:0000313" key="4">
    <source>
        <dbReference type="Proteomes" id="UP000683360"/>
    </source>
</evidence>
<protein>
    <submittedName>
        <fullName evidence="3">Uncharacterized protein</fullName>
    </submittedName>
</protein>
<keyword evidence="4" id="KW-1185">Reference proteome</keyword>
<keyword evidence="2" id="KW-0812">Transmembrane</keyword>
<comment type="caution">
    <text evidence="3">The sequence shown here is derived from an EMBL/GenBank/DDBJ whole genome shotgun (WGS) entry which is preliminary data.</text>
</comment>
<feature type="transmembrane region" description="Helical" evidence="2">
    <location>
        <begin position="66"/>
        <end position="91"/>
    </location>
</feature>
<evidence type="ECO:0000256" key="1">
    <source>
        <dbReference type="SAM" id="MobiDB-lite"/>
    </source>
</evidence>
<accession>A0A8S3UGS5</accession>
<proteinExistence type="predicted"/>
<dbReference type="AlphaFoldDB" id="A0A8S3UGS5"/>